<protein>
    <submittedName>
        <fullName evidence="2">VWA domain-containing protein</fullName>
    </submittedName>
</protein>
<evidence type="ECO:0000313" key="2">
    <source>
        <dbReference type="EMBL" id="RKH57773.1"/>
    </source>
</evidence>
<sequence>MQMLSMKSLSGLVAVALMASPLTALAVDRYGILLLDRTGSMQVNRVTGHTRCYDSIVQAHDRVNAFYDTNRGTHLSIWQFDGASVTAYPGGFIPKVNRQQAHAIVDAIGPNNCNGGSTNLADAMCSAGKHLQDLNVGRAYLHVATDGYENSSIGPCAGPSGDPDVPGSWQYKVVEAMDVNFNVVVNTDYFVSSTPLELNATAPANSDVTFSIWASEQRPLPGPVSLATCTDTVQCEGRLFRLLASLSGGNYYIMQDGNSQFPCAGSQCPAPEPKW</sequence>
<dbReference type="CDD" id="cd00198">
    <property type="entry name" value="vWFA"/>
    <property type="match status" value="1"/>
</dbReference>
<dbReference type="SUPFAM" id="SSF53300">
    <property type="entry name" value="vWA-like"/>
    <property type="match status" value="1"/>
</dbReference>
<evidence type="ECO:0000256" key="1">
    <source>
        <dbReference type="SAM" id="SignalP"/>
    </source>
</evidence>
<gene>
    <name evidence="2" type="ORF">D7V93_17950</name>
</gene>
<accession>A0A3A8PN40</accession>
<dbReference type="AlphaFoldDB" id="A0A3A8PN40"/>
<keyword evidence="1" id="KW-0732">Signal</keyword>
<feature type="chain" id="PRO_5017275409" evidence="1">
    <location>
        <begin position="27"/>
        <end position="275"/>
    </location>
</feature>
<reference evidence="3" key="1">
    <citation type="submission" date="2018-09" db="EMBL/GenBank/DDBJ databases">
        <authorList>
            <person name="Livingstone P.G."/>
            <person name="Whitworth D.E."/>
        </authorList>
    </citation>
    <scope>NUCLEOTIDE SEQUENCE [LARGE SCALE GENOMIC DNA]</scope>
    <source>
        <strain evidence="3">CA051B</strain>
    </source>
</reference>
<dbReference type="Gene3D" id="3.40.50.410">
    <property type="entry name" value="von Willebrand factor, type A domain"/>
    <property type="match status" value="1"/>
</dbReference>
<dbReference type="EMBL" id="RAWB01000173">
    <property type="protein sequence ID" value="RKH57773.1"/>
    <property type="molecule type" value="Genomic_DNA"/>
</dbReference>
<keyword evidence="3" id="KW-1185">Reference proteome</keyword>
<dbReference type="InterPro" id="IPR036465">
    <property type="entry name" value="vWFA_dom_sf"/>
</dbReference>
<comment type="caution">
    <text evidence="2">The sequence shown here is derived from an EMBL/GenBank/DDBJ whole genome shotgun (WGS) entry which is preliminary data.</text>
</comment>
<name>A0A3A8PN40_9BACT</name>
<dbReference type="Proteomes" id="UP000272888">
    <property type="component" value="Unassembled WGS sequence"/>
</dbReference>
<organism evidence="2 3">
    <name type="scientific">Corallococcus llansteffanensis</name>
    <dbReference type="NCBI Taxonomy" id="2316731"/>
    <lineage>
        <taxon>Bacteria</taxon>
        <taxon>Pseudomonadati</taxon>
        <taxon>Myxococcota</taxon>
        <taxon>Myxococcia</taxon>
        <taxon>Myxococcales</taxon>
        <taxon>Cystobacterineae</taxon>
        <taxon>Myxococcaceae</taxon>
        <taxon>Corallococcus</taxon>
    </lineage>
</organism>
<feature type="signal peptide" evidence="1">
    <location>
        <begin position="1"/>
        <end position="26"/>
    </location>
</feature>
<proteinExistence type="predicted"/>
<evidence type="ECO:0000313" key="3">
    <source>
        <dbReference type="Proteomes" id="UP000272888"/>
    </source>
</evidence>